<keyword evidence="6" id="KW-0547">Nucleotide-binding</keyword>
<evidence type="ECO:0000256" key="1">
    <source>
        <dbReference type="ARBA" id="ARBA00004997"/>
    </source>
</evidence>
<dbReference type="PATRIC" id="fig|1705564.3.peg.817"/>
<dbReference type="InterPro" id="IPR015813">
    <property type="entry name" value="Pyrv/PenolPyrv_kinase-like_dom"/>
</dbReference>
<comment type="catalytic activity">
    <reaction evidence="13">
        <text>pyruvate + ATP = phosphoenolpyruvate + ADP + H(+)</text>
        <dbReference type="Rhea" id="RHEA:18157"/>
        <dbReference type="ChEBI" id="CHEBI:15361"/>
        <dbReference type="ChEBI" id="CHEBI:15378"/>
        <dbReference type="ChEBI" id="CHEBI:30616"/>
        <dbReference type="ChEBI" id="CHEBI:58702"/>
        <dbReference type="ChEBI" id="CHEBI:456216"/>
        <dbReference type="EC" id="2.7.1.40"/>
    </reaction>
</comment>
<reference evidence="16 17" key="1">
    <citation type="journal article" date="2016" name="ISME J.">
        <title>Chasing the elusive Euryarchaeota class WSA2: genomes reveal a uniquely fastidious methyl-reducing methanogen.</title>
        <authorList>
            <person name="Nobu M.K."/>
            <person name="Narihiro T."/>
            <person name="Kuroda K."/>
            <person name="Mei R."/>
            <person name="Liu W.T."/>
        </authorList>
    </citation>
    <scope>NUCLEOTIDE SEQUENCE [LARGE SCALE GENOMIC DNA]</scope>
    <source>
        <strain evidence="16">U1lsi0528_Bin089</strain>
    </source>
</reference>
<dbReference type="Gene3D" id="2.40.33.10">
    <property type="entry name" value="PK beta-barrel domain-like"/>
    <property type="match status" value="1"/>
</dbReference>
<dbReference type="NCBIfam" id="NF004491">
    <property type="entry name" value="PRK05826.1"/>
    <property type="match status" value="1"/>
</dbReference>
<evidence type="ECO:0000256" key="8">
    <source>
        <dbReference type="ARBA" id="ARBA00022840"/>
    </source>
</evidence>
<comment type="similarity">
    <text evidence="2 13">Belongs to the pyruvate kinase family.</text>
</comment>
<protein>
    <recommendedName>
        <fullName evidence="3 12">Pyruvate kinase</fullName>
        <ecNumber evidence="3 12">2.7.1.40</ecNumber>
    </recommendedName>
</protein>
<dbReference type="Pfam" id="PF00224">
    <property type="entry name" value="PK"/>
    <property type="match status" value="1"/>
</dbReference>
<dbReference type="InterPro" id="IPR001697">
    <property type="entry name" value="Pyr_Knase"/>
</dbReference>
<evidence type="ECO:0000256" key="2">
    <source>
        <dbReference type="ARBA" id="ARBA00008663"/>
    </source>
</evidence>
<dbReference type="SUPFAM" id="SSF50800">
    <property type="entry name" value="PK beta-barrel domain-like"/>
    <property type="match status" value="1"/>
</dbReference>
<dbReference type="PRINTS" id="PR01050">
    <property type="entry name" value="PYRUVTKNASE"/>
</dbReference>
<dbReference type="Gene3D" id="3.20.20.60">
    <property type="entry name" value="Phosphoenolpyruvate-binding domains"/>
    <property type="match status" value="1"/>
</dbReference>
<dbReference type="Pfam" id="PF02887">
    <property type="entry name" value="PK_C"/>
    <property type="match status" value="1"/>
</dbReference>
<keyword evidence="9 13" id="KW-0460">Magnesium</keyword>
<name>A0A150J513_9EURY</name>
<gene>
    <name evidence="16" type="ORF">AMQ74_00797</name>
</gene>
<keyword evidence="7 13" id="KW-0418">Kinase</keyword>
<dbReference type="AlphaFoldDB" id="A0A150J513"/>
<feature type="domain" description="Pyruvate kinase barrel" evidence="14">
    <location>
        <begin position="8"/>
        <end position="323"/>
    </location>
</feature>
<evidence type="ECO:0000256" key="7">
    <source>
        <dbReference type="ARBA" id="ARBA00022777"/>
    </source>
</evidence>
<organism evidence="16 17">
    <name type="scientific">Candidatus Methanofastidiosum methylothiophilum</name>
    <dbReference type="NCBI Taxonomy" id="1705564"/>
    <lineage>
        <taxon>Archaea</taxon>
        <taxon>Methanobacteriati</taxon>
        <taxon>Methanobacteriota</taxon>
        <taxon>Stenosarchaea group</taxon>
        <taxon>Candidatus Methanofastidiosia</taxon>
        <taxon>Candidatus Methanofastidiosales</taxon>
        <taxon>Candidatus Methanofastidiosaceae</taxon>
        <taxon>Candidatus Methanofastidiosum</taxon>
    </lineage>
</organism>
<dbReference type="GO" id="GO:0005524">
    <property type="term" value="F:ATP binding"/>
    <property type="evidence" value="ECO:0007669"/>
    <property type="project" value="UniProtKB-KW"/>
</dbReference>
<evidence type="ECO:0000256" key="5">
    <source>
        <dbReference type="ARBA" id="ARBA00022723"/>
    </source>
</evidence>
<evidence type="ECO:0000256" key="4">
    <source>
        <dbReference type="ARBA" id="ARBA00022679"/>
    </source>
</evidence>
<evidence type="ECO:0000256" key="3">
    <source>
        <dbReference type="ARBA" id="ARBA00012142"/>
    </source>
</evidence>
<accession>A0A150J513</accession>
<keyword evidence="11 16" id="KW-0670">Pyruvate</keyword>
<keyword evidence="4 13" id="KW-0808">Transferase</keyword>
<dbReference type="InterPro" id="IPR011037">
    <property type="entry name" value="Pyrv_Knase-like_insert_dom_sf"/>
</dbReference>
<dbReference type="InterPro" id="IPR015795">
    <property type="entry name" value="Pyrv_Knase_C"/>
</dbReference>
<dbReference type="EMBL" id="LNGD01000035">
    <property type="protein sequence ID" value="KYC52303.1"/>
    <property type="molecule type" value="Genomic_DNA"/>
</dbReference>
<dbReference type="Gene3D" id="3.40.1380.20">
    <property type="entry name" value="Pyruvate kinase, C-terminal domain"/>
    <property type="match status" value="1"/>
</dbReference>
<dbReference type="NCBIfam" id="TIGR01064">
    <property type="entry name" value="pyruv_kin"/>
    <property type="match status" value="1"/>
</dbReference>
<dbReference type="InterPro" id="IPR036918">
    <property type="entry name" value="Pyrv_Knase_C_sf"/>
</dbReference>
<dbReference type="SUPFAM" id="SSF52935">
    <property type="entry name" value="PK C-terminal domain-like"/>
    <property type="match status" value="1"/>
</dbReference>
<keyword evidence="10 13" id="KW-0324">Glycolysis</keyword>
<dbReference type="GO" id="GO:0004743">
    <property type="term" value="F:pyruvate kinase activity"/>
    <property type="evidence" value="ECO:0007669"/>
    <property type="project" value="UniProtKB-UniRule"/>
</dbReference>
<keyword evidence="8" id="KW-0067">ATP-binding</keyword>
<feature type="domain" description="Pyruvate kinase C-terminal" evidence="15">
    <location>
        <begin position="353"/>
        <end position="463"/>
    </location>
</feature>
<evidence type="ECO:0000259" key="14">
    <source>
        <dbReference type="Pfam" id="PF00224"/>
    </source>
</evidence>
<dbReference type="EC" id="2.7.1.40" evidence="3 12"/>
<evidence type="ECO:0000313" key="17">
    <source>
        <dbReference type="Proteomes" id="UP000075578"/>
    </source>
</evidence>
<dbReference type="SUPFAM" id="SSF51621">
    <property type="entry name" value="Phosphoenolpyruvate/pyruvate domain"/>
    <property type="match status" value="1"/>
</dbReference>
<dbReference type="GO" id="GO:0000287">
    <property type="term" value="F:magnesium ion binding"/>
    <property type="evidence" value="ECO:0007669"/>
    <property type="project" value="UniProtKB-UniRule"/>
</dbReference>
<proteinExistence type="inferred from homology"/>
<dbReference type="InterPro" id="IPR015806">
    <property type="entry name" value="Pyrv_Knase_insert_dom_sf"/>
</dbReference>
<dbReference type="Proteomes" id="UP000075578">
    <property type="component" value="Unassembled WGS sequence"/>
</dbReference>
<dbReference type="InterPro" id="IPR015793">
    <property type="entry name" value="Pyrv_Knase_brl"/>
</dbReference>
<evidence type="ECO:0000256" key="10">
    <source>
        <dbReference type="ARBA" id="ARBA00023152"/>
    </source>
</evidence>
<comment type="caution">
    <text evidence="16">The sequence shown here is derived from an EMBL/GenBank/DDBJ whole genome shotgun (WGS) entry which is preliminary data.</text>
</comment>
<comment type="pathway">
    <text evidence="1 13">Carbohydrate degradation; glycolysis; pyruvate from D-glyceraldehyde 3-phosphate: step 5/5.</text>
</comment>
<dbReference type="UniPathway" id="UPA00109">
    <property type="reaction ID" value="UER00188"/>
</dbReference>
<keyword evidence="5" id="KW-0479">Metal-binding</keyword>
<evidence type="ECO:0000256" key="11">
    <source>
        <dbReference type="ARBA" id="ARBA00023317"/>
    </source>
</evidence>
<dbReference type="PANTHER" id="PTHR11817">
    <property type="entry name" value="PYRUVATE KINASE"/>
    <property type="match status" value="1"/>
</dbReference>
<evidence type="ECO:0000256" key="6">
    <source>
        <dbReference type="ARBA" id="ARBA00022741"/>
    </source>
</evidence>
<evidence type="ECO:0000256" key="12">
    <source>
        <dbReference type="NCBIfam" id="TIGR01064"/>
    </source>
</evidence>
<evidence type="ECO:0000313" key="16">
    <source>
        <dbReference type="EMBL" id="KYC52303.1"/>
    </source>
</evidence>
<evidence type="ECO:0000256" key="13">
    <source>
        <dbReference type="RuleBase" id="RU000504"/>
    </source>
</evidence>
<dbReference type="InterPro" id="IPR040442">
    <property type="entry name" value="Pyrv_kinase-like_dom_sf"/>
</dbReference>
<dbReference type="GO" id="GO:0030955">
    <property type="term" value="F:potassium ion binding"/>
    <property type="evidence" value="ECO:0007669"/>
    <property type="project" value="UniProtKB-UniRule"/>
</dbReference>
<evidence type="ECO:0000259" key="15">
    <source>
        <dbReference type="Pfam" id="PF02887"/>
    </source>
</evidence>
<dbReference type="GO" id="GO:0016301">
    <property type="term" value="F:kinase activity"/>
    <property type="evidence" value="ECO:0007669"/>
    <property type="project" value="UniProtKB-KW"/>
</dbReference>
<sequence>MGGILNLKKTKIVCTIGPSVSNYEMLKKLVLSGMDVARLNFSHGTHSEHLKIINTIKEVSEDTNKKIGILLDTKGPDIRIGELEKTVHINCGNEYIFSVKKVKDVIPLQLDISPYLKINDKVLVDDGTLIFSVVGIENQEIHLRALNEGNLRPRVSINIPGDDYCPPAVTDNDILDIKFGVKNEVDFIALSFASTKVDVLKAREIIKEEKGEQWIISKIESNVGINNIDDLIEYSEGIMVARGDLGVEIDLSRIPSVQRSIIEKCNVKGRPVIVATQMLNSMIENPRPTRAEVEDIASAIYSGADAVMLSGETAIGKYPVESVEMMVKVAIETEKELKSRSEYGPSKRVTDVISSLVAKAVLLSDAKAIVTSTRSGYTACMVARHKLSVPTYGMTNNAATARKLSIVWGINEVYLEKNKGGISESVMHAATFLKKEGFEDKDLFIFTAGISNSKLPRTNLLEIREIGEVLSS</sequence>
<evidence type="ECO:0000256" key="9">
    <source>
        <dbReference type="ARBA" id="ARBA00022842"/>
    </source>
</evidence>